<dbReference type="AlphaFoldDB" id="A0A432ZE62"/>
<gene>
    <name evidence="3" type="ORF">CWI83_09755</name>
</gene>
<keyword evidence="4" id="KW-1185">Reference proteome</keyword>
<dbReference type="InterPro" id="IPR021382">
    <property type="entry name" value="DUF3014"/>
</dbReference>
<dbReference type="OrthoDB" id="5502479at2"/>
<evidence type="ECO:0000256" key="1">
    <source>
        <dbReference type="SAM" id="MobiDB-lite"/>
    </source>
</evidence>
<keyword evidence="2" id="KW-1133">Transmembrane helix</keyword>
<evidence type="ECO:0000256" key="2">
    <source>
        <dbReference type="SAM" id="Phobius"/>
    </source>
</evidence>
<sequence length="291" mass="32597">MPTDSAQQQPEQSPHYGKIIVSLIVVIVIAIAIIAWLWTQNQSNSESAPSAPVPVATEVQEPEVKIEPAPEPTPIETVELEPEPEPTPSEPVVESIEQPLPAMAESNAEILAELEQAEQSIAPLNSEQLIRDGVVFVDNLRRGLVIRDKALVEGPKNRFRVLEQDSKLYIDPRSYDRYNTLVDWFVSLDNQIVVQLFERYQPLLSEALAEIGYPDADPKEVLNEAFEMVLATPNVGTVIELSDETVMYKFADEQLEALPDAQKQMLRMGPDNIRRVKLKIEALQLELNKAL</sequence>
<accession>A0A432ZE62</accession>
<protein>
    <submittedName>
        <fullName evidence="3">DUF3014 domain-containing protein</fullName>
    </submittedName>
</protein>
<proteinExistence type="predicted"/>
<dbReference type="Pfam" id="PF11219">
    <property type="entry name" value="DUF3014"/>
    <property type="match status" value="1"/>
</dbReference>
<keyword evidence="2" id="KW-0812">Transmembrane</keyword>
<keyword evidence="2" id="KW-0472">Membrane</keyword>
<dbReference type="Proteomes" id="UP000288279">
    <property type="component" value="Unassembled WGS sequence"/>
</dbReference>
<evidence type="ECO:0000313" key="3">
    <source>
        <dbReference type="EMBL" id="RUO75652.1"/>
    </source>
</evidence>
<comment type="caution">
    <text evidence="3">The sequence shown here is derived from an EMBL/GenBank/DDBJ whole genome shotgun (WGS) entry which is preliminary data.</text>
</comment>
<feature type="region of interest" description="Disordered" evidence="1">
    <location>
        <begin position="45"/>
        <end position="92"/>
    </location>
</feature>
<reference evidence="3 4" key="1">
    <citation type="journal article" date="2011" name="Front. Microbiol.">
        <title>Genomic signatures of strain selection and enhancement in Bacillus atrophaeus var. globigii, a historical biowarfare simulant.</title>
        <authorList>
            <person name="Gibbons H.S."/>
            <person name="Broomall S.M."/>
            <person name="McNew L.A."/>
            <person name="Daligault H."/>
            <person name="Chapman C."/>
            <person name="Bruce D."/>
            <person name="Karavis M."/>
            <person name="Krepps M."/>
            <person name="McGregor P.A."/>
            <person name="Hong C."/>
            <person name="Park K.H."/>
            <person name="Akmal A."/>
            <person name="Feldman A."/>
            <person name="Lin J.S."/>
            <person name="Chang W.E."/>
            <person name="Higgs B.W."/>
            <person name="Demirev P."/>
            <person name="Lindquist J."/>
            <person name="Liem A."/>
            <person name="Fochler E."/>
            <person name="Read T.D."/>
            <person name="Tapia R."/>
            <person name="Johnson S."/>
            <person name="Bishop-Lilly K.A."/>
            <person name="Detter C."/>
            <person name="Han C."/>
            <person name="Sozhamannan S."/>
            <person name="Rosenzweig C.N."/>
            <person name="Skowronski E.W."/>
        </authorList>
    </citation>
    <scope>NUCLEOTIDE SEQUENCE [LARGE SCALE GENOMIC DNA]</scope>
    <source>
        <strain evidence="3 4">PIT1</strain>
    </source>
</reference>
<organism evidence="3 4">
    <name type="scientific">Pseudidiomarina taiwanensis</name>
    <dbReference type="NCBI Taxonomy" id="337250"/>
    <lineage>
        <taxon>Bacteria</taxon>
        <taxon>Pseudomonadati</taxon>
        <taxon>Pseudomonadota</taxon>
        <taxon>Gammaproteobacteria</taxon>
        <taxon>Alteromonadales</taxon>
        <taxon>Idiomarinaceae</taxon>
        <taxon>Pseudidiomarina</taxon>
    </lineage>
</organism>
<evidence type="ECO:0000313" key="4">
    <source>
        <dbReference type="Proteomes" id="UP000288279"/>
    </source>
</evidence>
<name>A0A432ZE62_9GAMM</name>
<feature type="transmembrane region" description="Helical" evidence="2">
    <location>
        <begin position="20"/>
        <end position="38"/>
    </location>
</feature>
<dbReference type="EMBL" id="PIQG01000005">
    <property type="protein sequence ID" value="RUO75652.1"/>
    <property type="molecule type" value="Genomic_DNA"/>
</dbReference>
<dbReference type="RefSeq" id="WP_126828514.1">
    <property type="nucleotide sequence ID" value="NZ_PIQG01000005.1"/>
</dbReference>